<dbReference type="AlphaFoldDB" id="C0C533"/>
<accession>C0C533</accession>
<organism evidence="2 3">
    <name type="scientific">[Clostridium] hylemonae DSM 15053</name>
    <dbReference type="NCBI Taxonomy" id="553973"/>
    <lineage>
        <taxon>Bacteria</taxon>
        <taxon>Bacillati</taxon>
        <taxon>Bacillota</taxon>
        <taxon>Clostridia</taxon>
        <taxon>Lachnospirales</taxon>
        <taxon>Lachnospiraceae</taxon>
    </lineage>
</organism>
<dbReference type="OrthoDB" id="9946898at2"/>
<feature type="transmembrane region" description="Helical" evidence="1">
    <location>
        <begin position="128"/>
        <end position="150"/>
    </location>
</feature>
<keyword evidence="1" id="KW-0812">Transmembrane</keyword>
<sequence>MSMFMIGILFIMLLPLAIIKMLIDHKVTLLLGVMTIIGFALIILSFYKLAKKSYEKVNYGFIWGGFVLYTIASLIVPLSLYELQNLKKPDIFGTIKNGEAWKIGITLFISFLMFLIALYSVRLCKHQFIQTIIILIPVIILIVAFSYSAINCTRSNSEYIVQDMNSKDTLVQYTLKKEAKIYYTGYREGKNTIYCFPLLSPIKYSCDSFQEGETVYVDIDSWKGIYENNITTFDKDNPLKGRKYVKVSNGSKAGFVKTSALQ</sequence>
<keyword evidence="1" id="KW-0472">Membrane</keyword>
<evidence type="ECO:0000313" key="2">
    <source>
        <dbReference type="EMBL" id="EEG72801.1"/>
    </source>
</evidence>
<feature type="transmembrane region" description="Helical" evidence="1">
    <location>
        <begin position="100"/>
        <end position="121"/>
    </location>
</feature>
<reference evidence="2" key="1">
    <citation type="submission" date="2009-02" db="EMBL/GenBank/DDBJ databases">
        <authorList>
            <person name="Fulton L."/>
            <person name="Clifton S."/>
            <person name="Fulton B."/>
            <person name="Xu J."/>
            <person name="Minx P."/>
            <person name="Pepin K.H."/>
            <person name="Johnson M."/>
            <person name="Bhonagiri V."/>
            <person name="Nash W.E."/>
            <person name="Mardis E.R."/>
            <person name="Wilson R.K."/>
        </authorList>
    </citation>
    <scope>NUCLEOTIDE SEQUENCE [LARGE SCALE GENOMIC DNA]</scope>
    <source>
        <strain evidence="2">DSM 15053</strain>
    </source>
</reference>
<gene>
    <name evidence="2" type="ORF">CLOHYLEM_07201</name>
</gene>
<name>C0C533_9FIRM</name>
<comment type="caution">
    <text evidence="2">The sequence shown here is derived from an EMBL/GenBank/DDBJ whole genome shotgun (WGS) entry which is preliminary data.</text>
</comment>
<dbReference type="EMBL" id="ABYI02000036">
    <property type="protein sequence ID" value="EEG72801.1"/>
    <property type="molecule type" value="Genomic_DNA"/>
</dbReference>
<keyword evidence="1" id="KW-1133">Transmembrane helix</keyword>
<evidence type="ECO:0000313" key="3">
    <source>
        <dbReference type="Proteomes" id="UP000004893"/>
    </source>
</evidence>
<evidence type="ECO:0000256" key="1">
    <source>
        <dbReference type="SAM" id="Phobius"/>
    </source>
</evidence>
<dbReference type="RefSeq" id="WP_006444558.1">
    <property type="nucleotide sequence ID" value="NZ_CP036524.1"/>
</dbReference>
<reference evidence="2" key="2">
    <citation type="submission" date="2013-06" db="EMBL/GenBank/DDBJ databases">
        <title>Draft genome sequence of Clostridium hylemonae (DSM 15053).</title>
        <authorList>
            <person name="Sudarsanam P."/>
            <person name="Ley R."/>
            <person name="Guruge J."/>
            <person name="Turnbaugh P.J."/>
            <person name="Mahowald M."/>
            <person name="Liep D."/>
            <person name="Gordon J."/>
        </authorList>
    </citation>
    <scope>NUCLEOTIDE SEQUENCE</scope>
    <source>
        <strain evidence="2">DSM 15053</strain>
    </source>
</reference>
<dbReference type="HOGENOM" id="CLU_1060522_0_0_9"/>
<proteinExistence type="predicted"/>
<protein>
    <submittedName>
        <fullName evidence="2">Uncharacterized protein</fullName>
    </submittedName>
</protein>
<keyword evidence="3" id="KW-1185">Reference proteome</keyword>
<feature type="transmembrane region" description="Helical" evidence="1">
    <location>
        <begin position="59"/>
        <end position="80"/>
    </location>
</feature>
<dbReference type="Proteomes" id="UP000004893">
    <property type="component" value="Unassembled WGS sequence"/>
</dbReference>
<feature type="transmembrane region" description="Helical" evidence="1">
    <location>
        <begin position="29"/>
        <end position="47"/>
    </location>
</feature>